<evidence type="ECO:0000256" key="1">
    <source>
        <dbReference type="ARBA" id="ARBA00005695"/>
    </source>
</evidence>
<accession>A0ABW5PLV4</accession>
<keyword evidence="7" id="KW-1185">Reference proteome</keyword>
<dbReference type="Gene3D" id="3.90.76.10">
    <property type="entry name" value="Dipeptide-binding Protein, Domain 1"/>
    <property type="match status" value="1"/>
</dbReference>
<comment type="similarity">
    <text evidence="1">Belongs to the bacterial solute-binding protein 5 family.</text>
</comment>
<comment type="caution">
    <text evidence="6">The sequence shown here is derived from an EMBL/GenBank/DDBJ whole genome shotgun (WGS) entry which is preliminary data.</text>
</comment>
<dbReference type="Pfam" id="PF00496">
    <property type="entry name" value="SBP_bac_5"/>
    <property type="match status" value="1"/>
</dbReference>
<dbReference type="PANTHER" id="PTHR30290">
    <property type="entry name" value="PERIPLASMIC BINDING COMPONENT OF ABC TRANSPORTER"/>
    <property type="match status" value="1"/>
</dbReference>
<dbReference type="PROSITE" id="PS51257">
    <property type="entry name" value="PROKAR_LIPOPROTEIN"/>
    <property type="match status" value="1"/>
</dbReference>
<reference evidence="7" key="1">
    <citation type="journal article" date="2019" name="Int. J. Syst. Evol. Microbiol.">
        <title>The Global Catalogue of Microorganisms (GCM) 10K type strain sequencing project: providing services to taxonomists for standard genome sequencing and annotation.</title>
        <authorList>
            <consortium name="The Broad Institute Genomics Platform"/>
            <consortium name="The Broad Institute Genome Sequencing Center for Infectious Disease"/>
            <person name="Wu L."/>
            <person name="Ma J."/>
        </authorList>
    </citation>
    <scope>NUCLEOTIDE SEQUENCE [LARGE SCALE GENOMIC DNA]</scope>
    <source>
        <strain evidence="7">TISTR 2241</strain>
    </source>
</reference>
<dbReference type="SUPFAM" id="SSF53850">
    <property type="entry name" value="Periplasmic binding protein-like II"/>
    <property type="match status" value="1"/>
</dbReference>
<gene>
    <name evidence="6" type="ORF">ACFSTF_02330</name>
</gene>
<name>A0ABW5PLV4_9BACI</name>
<dbReference type="RefSeq" id="WP_141189595.1">
    <property type="nucleotide sequence ID" value="NZ_JBHUMR010000007.1"/>
</dbReference>
<evidence type="ECO:0000256" key="2">
    <source>
        <dbReference type="ARBA" id="ARBA00022448"/>
    </source>
</evidence>
<protein>
    <submittedName>
        <fullName evidence="6">ABC transporter substrate-binding protein</fullName>
    </submittedName>
</protein>
<evidence type="ECO:0000313" key="7">
    <source>
        <dbReference type="Proteomes" id="UP001597458"/>
    </source>
</evidence>
<keyword evidence="2" id="KW-0813">Transport</keyword>
<feature type="domain" description="Solute-binding protein family 5" evidence="5">
    <location>
        <begin position="75"/>
        <end position="425"/>
    </location>
</feature>
<dbReference type="EMBL" id="JBHUMR010000007">
    <property type="protein sequence ID" value="MFD2616149.1"/>
    <property type="molecule type" value="Genomic_DNA"/>
</dbReference>
<keyword evidence="3 4" id="KW-0732">Signal</keyword>
<dbReference type="PANTHER" id="PTHR30290:SF9">
    <property type="entry name" value="OLIGOPEPTIDE-BINDING PROTEIN APPA"/>
    <property type="match status" value="1"/>
</dbReference>
<feature type="signal peptide" evidence="4">
    <location>
        <begin position="1"/>
        <end position="19"/>
    </location>
</feature>
<organism evidence="6 7">
    <name type="scientific">Terrilactibacillus laevilacticus</name>
    <dbReference type="NCBI Taxonomy" id="1380157"/>
    <lineage>
        <taxon>Bacteria</taxon>
        <taxon>Bacillati</taxon>
        <taxon>Bacillota</taxon>
        <taxon>Bacilli</taxon>
        <taxon>Bacillales</taxon>
        <taxon>Bacillaceae</taxon>
        <taxon>Terrilactibacillus</taxon>
    </lineage>
</organism>
<evidence type="ECO:0000256" key="3">
    <source>
        <dbReference type="ARBA" id="ARBA00022729"/>
    </source>
</evidence>
<dbReference type="InterPro" id="IPR030678">
    <property type="entry name" value="Peptide/Ni-bd"/>
</dbReference>
<evidence type="ECO:0000256" key="4">
    <source>
        <dbReference type="SAM" id="SignalP"/>
    </source>
</evidence>
<evidence type="ECO:0000313" key="6">
    <source>
        <dbReference type="EMBL" id="MFD2616149.1"/>
    </source>
</evidence>
<feature type="chain" id="PRO_5046480288" evidence="4">
    <location>
        <begin position="20"/>
        <end position="506"/>
    </location>
</feature>
<proteinExistence type="inferred from homology"/>
<dbReference type="Proteomes" id="UP001597458">
    <property type="component" value="Unassembled WGS sequence"/>
</dbReference>
<sequence length="506" mass="56120">MNKKLLMSLLLLVCLSLTACGGNHGTSSSKGGDQLVIAADQDPVGLDPQTVPAASSSRIYSLIYNSLTKINSNFEIEPSLASSWKVSDGGKTITFNLQKGIKFQNGKEFTSDDVKYTFNRILDPKVGAIAKSYFTSIKDIQTPDKNTVVFHLNNPDSAFITNTSSVYTSIISKDVKNLNKEAVGTGPYKLSKIVNGQYVLLKENTDYKLEDKPKIKSIKFNIMKDDEQRLAAIRAGKVDIATLNSDSASLLSKSKNIKIKKYQSMEYSYLGINNDKKPFNNIKVRQALSYVIDRNEIIDTVWKGKAELTGPISPAQKEFAADVKSFPSYTQNLSKAKELLKEAGYPNGFSTVIQTASTYPDMVDTAQVLQQQLKKIGINAKIEQLEWGKYIEVWKSKKMDLMIGRNTSGSDPDRSLRFFFATDGSANVWNYSDNKFDKLVQSALQTTDSNARKNFYQEAQELLVNQDAANLFLASPINYYAVNDRVSHFTPSAAGEAYALLNATLK</sequence>
<dbReference type="InterPro" id="IPR039424">
    <property type="entry name" value="SBP_5"/>
</dbReference>
<dbReference type="Gene3D" id="3.10.105.10">
    <property type="entry name" value="Dipeptide-binding Protein, Domain 3"/>
    <property type="match status" value="1"/>
</dbReference>
<evidence type="ECO:0000259" key="5">
    <source>
        <dbReference type="Pfam" id="PF00496"/>
    </source>
</evidence>
<dbReference type="PIRSF" id="PIRSF002741">
    <property type="entry name" value="MppA"/>
    <property type="match status" value="1"/>
</dbReference>
<dbReference type="InterPro" id="IPR000914">
    <property type="entry name" value="SBP_5_dom"/>
</dbReference>
<dbReference type="Gene3D" id="3.40.190.10">
    <property type="entry name" value="Periplasmic binding protein-like II"/>
    <property type="match status" value="1"/>
</dbReference>